<evidence type="ECO:0000313" key="1">
    <source>
        <dbReference type="EMBL" id="TVU42829.1"/>
    </source>
</evidence>
<reference evidence="1 2" key="1">
    <citation type="journal article" date="2019" name="Sci. Rep.">
        <title>A high-quality genome of Eragrostis curvula grass provides insights into Poaceae evolution and supports new strategies to enhance forage quality.</title>
        <authorList>
            <person name="Carballo J."/>
            <person name="Santos B.A.C.M."/>
            <person name="Zappacosta D."/>
            <person name="Garbus I."/>
            <person name="Selva J.P."/>
            <person name="Gallo C.A."/>
            <person name="Diaz A."/>
            <person name="Albertini E."/>
            <person name="Caccamo M."/>
            <person name="Echenique V."/>
        </authorList>
    </citation>
    <scope>NUCLEOTIDE SEQUENCE [LARGE SCALE GENOMIC DNA]</scope>
    <source>
        <strain evidence="2">cv. Victoria</strain>
        <tissue evidence="1">Leaf</tissue>
    </source>
</reference>
<dbReference type="Gramene" id="TVU42829">
    <property type="protein sequence ID" value="TVU42829"/>
    <property type="gene ID" value="EJB05_09252"/>
</dbReference>
<evidence type="ECO:0000313" key="2">
    <source>
        <dbReference type="Proteomes" id="UP000324897"/>
    </source>
</evidence>
<gene>
    <name evidence="1" type="ORF">EJB05_09252</name>
</gene>
<sequence length="76" mass="8595">MDVNFSCTSAENFCFAWSGDKYNLNAWSLDHIVKSFEETCYATNALIEEKIGQQLACSSMSMEQRWFMATVTGSSM</sequence>
<name>A0A5J9W386_9POAL</name>
<proteinExistence type="predicted"/>
<protein>
    <submittedName>
        <fullName evidence="1">Uncharacterized protein</fullName>
    </submittedName>
</protein>
<dbReference type="AlphaFoldDB" id="A0A5J9W386"/>
<keyword evidence="2" id="KW-1185">Reference proteome</keyword>
<dbReference type="Proteomes" id="UP000324897">
    <property type="component" value="Unassembled WGS sequence"/>
</dbReference>
<accession>A0A5J9W386</accession>
<dbReference type="EMBL" id="RWGY01000005">
    <property type="protein sequence ID" value="TVU42829.1"/>
    <property type="molecule type" value="Genomic_DNA"/>
</dbReference>
<comment type="caution">
    <text evidence="1">The sequence shown here is derived from an EMBL/GenBank/DDBJ whole genome shotgun (WGS) entry which is preliminary data.</text>
</comment>
<organism evidence="1 2">
    <name type="scientific">Eragrostis curvula</name>
    <name type="common">weeping love grass</name>
    <dbReference type="NCBI Taxonomy" id="38414"/>
    <lineage>
        <taxon>Eukaryota</taxon>
        <taxon>Viridiplantae</taxon>
        <taxon>Streptophyta</taxon>
        <taxon>Embryophyta</taxon>
        <taxon>Tracheophyta</taxon>
        <taxon>Spermatophyta</taxon>
        <taxon>Magnoliopsida</taxon>
        <taxon>Liliopsida</taxon>
        <taxon>Poales</taxon>
        <taxon>Poaceae</taxon>
        <taxon>PACMAD clade</taxon>
        <taxon>Chloridoideae</taxon>
        <taxon>Eragrostideae</taxon>
        <taxon>Eragrostidinae</taxon>
        <taxon>Eragrostis</taxon>
    </lineage>
</organism>